<evidence type="ECO:0000256" key="4">
    <source>
        <dbReference type="ARBA" id="ARBA00023125"/>
    </source>
</evidence>
<dbReference type="GO" id="GO:0006355">
    <property type="term" value="P:regulation of DNA-templated transcription"/>
    <property type="evidence" value="ECO:0007669"/>
    <property type="project" value="InterPro"/>
</dbReference>
<evidence type="ECO:0000313" key="9">
    <source>
        <dbReference type="EMBL" id="KUN86492.1"/>
    </source>
</evidence>
<feature type="region of interest" description="Disordered" evidence="7">
    <location>
        <begin position="361"/>
        <end position="380"/>
    </location>
</feature>
<feature type="compositionally biased region" description="Pro residues" evidence="7">
    <location>
        <begin position="252"/>
        <end position="321"/>
    </location>
</feature>
<dbReference type="Pfam" id="PF13191">
    <property type="entry name" value="AAA_16"/>
    <property type="match status" value="1"/>
</dbReference>
<dbReference type="InterPro" id="IPR027417">
    <property type="entry name" value="P-loop_NTPase"/>
</dbReference>
<dbReference type="GO" id="GO:0003677">
    <property type="term" value="F:DNA binding"/>
    <property type="evidence" value="ECO:0007669"/>
    <property type="project" value="UniProtKB-UniRule"/>
</dbReference>
<keyword evidence="2" id="KW-0902">Two-component regulatory system</keyword>
<evidence type="ECO:0000256" key="2">
    <source>
        <dbReference type="ARBA" id="ARBA00023012"/>
    </source>
</evidence>
<evidence type="ECO:0000256" key="7">
    <source>
        <dbReference type="SAM" id="MobiDB-lite"/>
    </source>
</evidence>
<dbReference type="SUPFAM" id="SSF46894">
    <property type="entry name" value="C-terminal effector domain of the bipartite response regulators"/>
    <property type="match status" value="1"/>
</dbReference>
<dbReference type="PANTHER" id="PTHR35807">
    <property type="entry name" value="TRANSCRIPTIONAL REGULATOR REDD-RELATED"/>
    <property type="match status" value="1"/>
</dbReference>
<dbReference type="InterPro" id="IPR005158">
    <property type="entry name" value="BTAD"/>
</dbReference>
<dbReference type="EMBL" id="LMWW01000010">
    <property type="protein sequence ID" value="KUN86492.1"/>
    <property type="molecule type" value="Genomic_DNA"/>
</dbReference>
<dbReference type="Pfam" id="PF00486">
    <property type="entry name" value="Trans_reg_C"/>
    <property type="match status" value="1"/>
</dbReference>
<evidence type="ECO:0000259" key="8">
    <source>
        <dbReference type="PROSITE" id="PS51755"/>
    </source>
</evidence>
<dbReference type="RefSeq" id="WP_059202618.1">
    <property type="nucleotide sequence ID" value="NZ_KQ948765.1"/>
</dbReference>
<accession>A0A101T694</accession>
<dbReference type="STRING" id="1943.AQJ64_10590"/>
<comment type="caution">
    <text evidence="9">The sequence shown here is derived from an EMBL/GenBank/DDBJ whole genome shotgun (WGS) entry which is preliminary data.</text>
</comment>
<reference evidence="9 10" key="1">
    <citation type="submission" date="2015-10" db="EMBL/GenBank/DDBJ databases">
        <title>Draft genome sequence of Streptomyces griseoruber DSM 40281, type strain for the species Streptomyces griseoruber.</title>
        <authorList>
            <person name="Ruckert C."/>
            <person name="Winkler A."/>
            <person name="Kalinowski J."/>
            <person name="Kampfer P."/>
            <person name="Glaeser S."/>
        </authorList>
    </citation>
    <scope>NUCLEOTIDE SEQUENCE [LARGE SCALE GENOMIC DNA]</scope>
    <source>
        <strain evidence="9 10">DSM 40281</strain>
    </source>
</reference>
<evidence type="ECO:0000256" key="5">
    <source>
        <dbReference type="ARBA" id="ARBA00023163"/>
    </source>
</evidence>
<dbReference type="Pfam" id="PF03704">
    <property type="entry name" value="BTAD"/>
    <property type="match status" value="1"/>
</dbReference>
<keyword evidence="5" id="KW-0804">Transcription</keyword>
<feature type="compositionally biased region" description="Low complexity" evidence="7">
    <location>
        <begin position="361"/>
        <end position="370"/>
    </location>
</feature>
<evidence type="ECO:0000256" key="3">
    <source>
        <dbReference type="ARBA" id="ARBA00023015"/>
    </source>
</evidence>
<dbReference type="GO" id="GO:0000160">
    <property type="term" value="P:phosphorelay signal transduction system"/>
    <property type="evidence" value="ECO:0007669"/>
    <property type="project" value="UniProtKB-KW"/>
</dbReference>
<sequence length="1217" mass="127710">MRVLGSLGAEVGGTPVGLGAPRQRAVLALLTAARGSVVPVDRMTDALWRGEPPAKATVSLHTYVSHLRRTLEPGRPPRTPATVLVTAPPGYALRLPQDAVDAWRFEASVRRARRAPAEEARALLAEALGWWQGPAYAEHADESWAASEVARLTELRTEARELAAAADLRTGRAPETVPAAEVLVRENPLREEGWRLLALAHWALGRQADALATLRRASHVLREELGCDPGPALTALERAVLAQRLELLHDSAPPPRTPPAPTPPVSAPPVSVPPAPAPPAPTPPVSAPPVSVPPAPAPPAPTPPVSAPPAPTPPVSAPPVSVPPVATPPAPAPPVPVPSATAPAAGVPLLPALGGVGEGVPAAAHPAAHPADPRPGSAPFVGRAGELRALEAAAGSARYGGGVVLVSGEAGAGKSALLERFVRGLRADGWAVVVGRCPEYEGAPPAWAWVEALGALARDLPPARPAELDVLLREPARTAAATRDEATAGRFRMHRAFAAWLRAAAGAAPLAVVLEDLHRADGETLALLEAAAAVTGVPLLTVASYRPAEVGEHLVKTLAQLAPGAPHRVVLRGLPPADVATVVHAVCGEPVEARTVAALAERTGGNPFYVLESARLLAGEGALVAVSEVPQGVRDVLRRRLALLPEGARAAVRLTAAVGLEAEVALLLDVAGADEDAVLEGLDAALAADLLTEPGPGRVRFVHALVRDTVYTDLSGVRRARLHGRIARVLRHHRPDDLAALAHHFARSGSPADAPLAVDYALRAAEVAERRYAHDIAVDLLQQAIDVHTTAVRDPHGRLERTVALLVRLLGAQIRAGSTDAARRTRQRAVELAEQADRGDLVAAVYGAWTEPSGWRSRLEGPYDRTSLARLERLAADPGLDDATRGRVLHVLVDAVAAEDAPRALDAARTQLRLAREGGDPRLLAAALMTSARLLPNEVQGTARGPLVAELRELARAHDLPAYRWICEHLDGMTAAARNDPETVRRRTADGLALAHRYGMLWAQGLGAAASAMLANVAGRFDAAEAGYAEADGLLQRVGAHHATGLRTLGLITVRFAQGRLTEVERMIRSVYDVAGPSVGVLLALALTRLGRPDEASEVRFPAQPVADHLYGIELDFRSQLAVLRADHTTAAALIERMRPFREQLAGAAGTAYASRPVAHALGDLHRLLGEDRSAAEHYALAARTAEAWRSPHLTADAHRAAAALEAARAARPTVVP</sequence>
<gene>
    <name evidence="9" type="ORF">AQJ64_10590</name>
</gene>
<feature type="region of interest" description="Disordered" evidence="7">
    <location>
        <begin position="250"/>
        <end position="321"/>
    </location>
</feature>
<protein>
    <submittedName>
        <fullName evidence="9">LuxR family transcriptional regulator</fullName>
    </submittedName>
</protein>
<dbReference type="Gene3D" id="1.25.40.10">
    <property type="entry name" value="Tetratricopeptide repeat domain"/>
    <property type="match status" value="1"/>
</dbReference>
<feature type="DNA-binding region" description="OmpR/PhoB-type" evidence="6">
    <location>
        <begin position="1"/>
        <end position="95"/>
    </location>
</feature>
<dbReference type="InterPro" id="IPR051677">
    <property type="entry name" value="AfsR-DnrI-RedD_regulator"/>
</dbReference>
<dbReference type="InterPro" id="IPR016032">
    <property type="entry name" value="Sig_transdc_resp-reg_C-effctor"/>
</dbReference>
<dbReference type="AlphaFoldDB" id="A0A101T694"/>
<dbReference type="InterPro" id="IPR011990">
    <property type="entry name" value="TPR-like_helical_dom_sf"/>
</dbReference>
<dbReference type="SUPFAM" id="SSF52540">
    <property type="entry name" value="P-loop containing nucleoside triphosphate hydrolases"/>
    <property type="match status" value="1"/>
</dbReference>
<dbReference type="InterPro" id="IPR036388">
    <property type="entry name" value="WH-like_DNA-bd_sf"/>
</dbReference>
<organism evidence="9 10">
    <name type="scientific">Streptomyces griseoruber</name>
    <dbReference type="NCBI Taxonomy" id="1943"/>
    <lineage>
        <taxon>Bacteria</taxon>
        <taxon>Bacillati</taxon>
        <taxon>Actinomycetota</taxon>
        <taxon>Actinomycetes</taxon>
        <taxon>Kitasatosporales</taxon>
        <taxon>Streptomycetaceae</taxon>
        <taxon>Streptomyces</taxon>
    </lineage>
</organism>
<comment type="similarity">
    <text evidence="1">Belongs to the AfsR/DnrI/RedD regulatory family.</text>
</comment>
<evidence type="ECO:0000256" key="1">
    <source>
        <dbReference type="ARBA" id="ARBA00005820"/>
    </source>
</evidence>
<keyword evidence="4 6" id="KW-0238">DNA-binding</keyword>
<dbReference type="SMART" id="SM01043">
    <property type="entry name" value="BTAD"/>
    <property type="match status" value="1"/>
</dbReference>
<keyword evidence="10" id="KW-1185">Reference proteome</keyword>
<dbReference type="InterPro" id="IPR041664">
    <property type="entry name" value="AAA_16"/>
</dbReference>
<dbReference type="CDD" id="cd15831">
    <property type="entry name" value="BTAD"/>
    <property type="match status" value="1"/>
</dbReference>
<evidence type="ECO:0000256" key="6">
    <source>
        <dbReference type="PROSITE-ProRule" id="PRU01091"/>
    </source>
</evidence>
<feature type="domain" description="OmpR/PhoB-type" evidence="8">
    <location>
        <begin position="1"/>
        <end position="95"/>
    </location>
</feature>
<dbReference type="InterPro" id="IPR001867">
    <property type="entry name" value="OmpR/PhoB-type_DNA-bd"/>
</dbReference>
<proteinExistence type="inferred from homology"/>
<keyword evidence="3" id="KW-0805">Transcription regulation</keyword>
<dbReference type="PROSITE" id="PS51755">
    <property type="entry name" value="OMPR_PHOB"/>
    <property type="match status" value="1"/>
</dbReference>
<dbReference type="Proteomes" id="UP000052982">
    <property type="component" value="Unassembled WGS sequence"/>
</dbReference>
<evidence type="ECO:0000313" key="10">
    <source>
        <dbReference type="Proteomes" id="UP000052982"/>
    </source>
</evidence>
<dbReference type="PANTHER" id="PTHR35807:SF1">
    <property type="entry name" value="TRANSCRIPTIONAL REGULATOR REDD"/>
    <property type="match status" value="1"/>
</dbReference>
<name>A0A101T694_9ACTN</name>
<dbReference type="SUPFAM" id="SSF48452">
    <property type="entry name" value="TPR-like"/>
    <property type="match status" value="1"/>
</dbReference>
<dbReference type="Gene3D" id="1.10.10.10">
    <property type="entry name" value="Winged helix-like DNA-binding domain superfamily/Winged helix DNA-binding domain"/>
    <property type="match status" value="1"/>
</dbReference>
<dbReference type="SMART" id="SM00862">
    <property type="entry name" value="Trans_reg_C"/>
    <property type="match status" value="1"/>
</dbReference>